<evidence type="ECO:0000313" key="2">
    <source>
        <dbReference type="EMBL" id="AFL87891.1"/>
    </source>
</evidence>
<protein>
    <submittedName>
        <fullName evidence="2">Uncharacterized protein</fullName>
    </submittedName>
</protein>
<evidence type="ECO:0000313" key="3">
    <source>
        <dbReference type="Proteomes" id="UP000006056"/>
    </source>
</evidence>
<name>I3ZF73_TERRK</name>
<feature type="transmembrane region" description="Helical" evidence="1">
    <location>
        <begin position="31"/>
        <end position="55"/>
    </location>
</feature>
<dbReference type="RefSeq" id="WP_014785460.1">
    <property type="nucleotide sequence ID" value="NC_018014.1"/>
</dbReference>
<feature type="transmembrane region" description="Helical" evidence="1">
    <location>
        <begin position="76"/>
        <end position="94"/>
    </location>
</feature>
<sequence length="137" mass="15606">MNYQERTLYGTLIADLLVYVLYLWHPAKTNSLGWIAGSILVLIVAQIIVQSAIAIRTRNLLQDERDLLIRLRGYRAGYLTFVICIVSGLGLLWMHEAFGRINPNRMGIHFLSVMFGMLIVADVVRVVTQLIDYRRAA</sequence>
<dbReference type="HOGENOM" id="CLU_1864169_0_0_0"/>
<feature type="transmembrane region" description="Helical" evidence="1">
    <location>
        <begin position="7"/>
        <end position="25"/>
    </location>
</feature>
<reference evidence="2 3" key="1">
    <citation type="submission" date="2012-06" db="EMBL/GenBank/DDBJ databases">
        <title>Complete genome of Terriglobus roseus DSM 18391.</title>
        <authorList>
            <consortium name="US DOE Joint Genome Institute (JGI-PGF)"/>
            <person name="Lucas S."/>
            <person name="Copeland A."/>
            <person name="Lapidus A."/>
            <person name="Glavina del Rio T."/>
            <person name="Dalin E."/>
            <person name="Tice H."/>
            <person name="Bruce D."/>
            <person name="Goodwin L."/>
            <person name="Pitluck S."/>
            <person name="Peters L."/>
            <person name="Mikhailova N."/>
            <person name="Munk A.C.C."/>
            <person name="Kyrpides N."/>
            <person name="Mavromatis K."/>
            <person name="Ivanova N."/>
            <person name="Brettin T."/>
            <person name="Detter J.C."/>
            <person name="Han C."/>
            <person name="Larimer F."/>
            <person name="Land M."/>
            <person name="Hauser L."/>
            <person name="Markowitz V."/>
            <person name="Cheng J.-F."/>
            <person name="Hugenholtz P."/>
            <person name="Woyke T."/>
            <person name="Wu D."/>
            <person name="Brambilla E."/>
            <person name="Klenk H.-P."/>
            <person name="Eisen J.A."/>
        </authorList>
    </citation>
    <scope>NUCLEOTIDE SEQUENCE [LARGE SCALE GENOMIC DNA]</scope>
    <source>
        <strain evidence="3">DSM 18391 / NRRL B-41598 / KBS 63</strain>
    </source>
</reference>
<organism evidence="2 3">
    <name type="scientific">Terriglobus roseus (strain DSM 18391 / NRRL B-41598 / KBS 63)</name>
    <dbReference type="NCBI Taxonomy" id="926566"/>
    <lineage>
        <taxon>Bacteria</taxon>
        <taxon>Pseudomonadati</taxon>
        <taxon>Acidobacteriota</taxon>
        <taxon>Terriglobia</taxon>
        <taxon>Terriglobales</taxon>
        <taxon>Acidobacteriaceae</taxon>
        <taxon>Terriglobus</taxon>
    </lineage>
</organism>
<keyword evidence="1" id="KW-1133">Transmembrane helix</keyword>
<dbReference type="EMBL" id="CP003379">
    <property type="protein sequence ID" value="AFL87891.1"/>
    <property type="molecule type" value="Genomic_DNA"/>
</dbReference>
<accession>I3ZF73</accession>
<keyword evidence="3" id="KW-1185">Reference proteome</keyword>
<dbReference type="STRING" id="926566.Terro_1585"/>
<evidence type="ECO:0000256" key="1">
    <source>
        <dbReference type="SAM" id="Phobius"/>
    </source>
</evidence>
<proteinExistence type="predicted"/>
<feature type="transmembrane region" description="Helical" evidence="1">
    <location>
        <begin position="106"/>
        <end position="127"/>
    </location>
</feature>
<keyword evidence="1" id="KW-0812">Transmembrane</keyword>
<gene>
    <name evidence="2" type="ordered locus">Terro_1585</name>
</gene>
<keyword evidence="1" id="KW-0472">Membrane</keyword>
<dbReference type="Proteomes" id="UP000006056">
    <property type="component" value="Chromosome"/>
</dbReference>
<dbReference type="KEGG" id="trs:Terro_1585"/>
<dbReference type="OrthoDB" id="119107at2"/>
<dbReference type="AlphaFoldDB" id="I3ZF73"/>